<dbReference type="EMBL" id="ML010330">
    <property type="protein sequence ID" value="RKO96126.1"/>
    <property type="molecule type" value="Genomic_DNA"/>
</dbReference>
<dbReference type="InterPro" id="IPR033464">
    <property type="entry name" value="CSN8_PSD8_EIF3K"/>
</dbReference>
<comment type="subunit">
    <text evidence="1">Component of the eukaryotic translation initiation factor 3 (eIF-3) complex.</text>
</comment>
<comment type="function">
    <text evidence="1">Component of the eukaryotic translation initiation factor 3 (eIF-3) complex, which is involved in protein synthesis of a specialized repertoire of mRNAs and, together with other initiation factors, stimulates binding of mRNA and methionyl-tRNAi to the 40S ribosome. The eIF-3 complex specifically targets and initiates translation of a subset of mRNAs involved in cell proliferation.</text>
</comment>
<reference evidence="5" key="2">
    <citation type="submission" date="2018-04" db="EMBL/GenBank/DDBJ databases">
        <title>Leveraging single-cell genomics to expand the Fungal Tree of Life.</title>
        <authorList>
            <consortium name="DOE Joint Genome Institute"/>
            <person name="Ahrendt S.R."/>
            <person name="Quandt C.A."/>
            <person name="Ciobanu D."/>
            <person name="Clum A."/>
            <person name="Salamov A."/>
            <person name="Andreopoulos B."/>
            <person name="Cheng J.-F."/>
            <person name="Woyke T."/>
            <person name="Pelin A."/>
            <person name="Henrissat B."/>
            <person name="Benny G.L."/>
            <person name="Smith M.E."/>
            <person name="James T.Y."/>
            <person name="Grigoriev I.V."/>
        </authorList>
    </citation>
    <scope>NUCLEOTIDE SEQUENCE</scope>
    <source>
        <strain evidence="5">ATCC 52028</strain>
    </source>
</reference>
<dbReference type="PANTHER" id="PTHR13022">
    <property type="entry name" value="EUKARYOTIC TRANSLATION INITIATION FACTOR 3 SUBUNIT 11"/>
    <property type="match status" value="1"/>
</dbReference>
<dbReference type="Gene3D" id="1.10.10.10">
    <property type="entry name" value="Winged helix-like DNA-binding domain superfamily/Winged helix DNA-binding domain"/>
    <property type="match status" value="1"/>
</dbReference>
<dbReference type="EMBL" id="ML014121">
    <property type="protein sequence ID" value="RKP03576.1"/>
    <property type="molecule type" value="Genomic_DNA"/>
</dbReference>
<dbReference type="GO" id="GO:0033290">
    <property type="term" value="C:eukaryotic 48S preinitiation complex"/>
    <property type="evidence" value="ECO:0007669"/>
    <property type="project" value="UniProtKB-UniRule"/>
</dbReference>
<dbReference type="InterPro" id="IPR036388">
    <property type="entry name" value="WH-like_DNA-bd_sf"/>
</dbReference>
<evidence type="ECO:0000313" key="4">
    <source>
        <dbReference type="EMBL" id="RKO96126.1"/>
    </source>
</evidence>
<dbReference type="GO" id="GO:0005852">
    <property type="term" value="C:eukaryotic translation initiation factor 3 complex"/>
    <property type="evidence" value="ECO:0007669"/>
    <property type="project" value="UniProtKB-UniRule"/>
</dbReference>
<dbReference type="OrthoDB" id="337745at2759"/>
<feature type="region of interest" description="Disordered" evidence="2">
    <location>
        <begin position="1"/>
        <end position="38"/>
    </location>
</feature>
<evidence type="ECO:0000313" key="7">
    <source>
        <dbReference type="Proteomes" id="UP000274922"/>
    </source>
</evidence>
<reference evidence="6 7" key="1">
    <citation type="journal article" date="2018" name="Nat. Microbiol.">
        <title>Leveraging single-cell genomics to expand the fungal tree of life.</title>
        <authorList>
            <person name="Ahrendt S.R."/>
            <person name="Quandt C.A."/>
            <person name="Ciobanu D."/>
            <person name="Clum A."/>
            <person name="Salamov A."/>
            <person name="Andreopoulos B."/>
            <person name="Cheng J.F."/>
            <person name="Woyke T."/>
            <person name="Pelin A."/>
            <person name="Henrissat B."/>
            <person name="Reynolds N.K."/>
            <person name="Benny G.L."/>
            <person name="Smith M.E."/>
            <person name="James T.Y."/>
            <person name="Grigoriev I.V."/>
        </authorList>
    </citation>
    <scope>NUCLEOTIDE SEQUENCE [LARGE SCALE GENOMIC DNA]</scope>
    <source>
        <strain evidence="6 7">ATCC 52028</strain>
    </source>
</reference>
<keyword evidence="1" id="KW-0648">Protein biosynthesis</keyword>
<dbReference type="InterPro" id="IPR016020">
    <property type="entry name" value="Transl_init_fac_sub12_N_euk"/>
</dbReference>
<feature type="compositionally biased region" description="Acidic residues" evidence="2">
    <location>
        <begin position="17"/>
        <end position="28"/>
    </location>
</feature>
<dbReference type="AlphaFoldDB" id="A0A4P9WXV8"/>
<dbReference type="GO" id="GO:0016282">
    <property type="term" value="C:eukaryotic 43S preinitiation complex"/>
    <property type="evidence" value="ECO:0007669"/>
    <property type="project" value="UniProtKB-UniRule"/>
</dbReference>
<dbReference type="Pfam" id="PF10075">
    <property type="entry name" value="CSN8_PSD8_EIF3K"/>
    <property type="match status" value="1"/>
</dbReference>
<proteinExistence type="inferred from homology"/>
<name>A0A4P9WXV8_9FUNG</name>
<dbReference type="GO" id="GO:0003743">
    <property type="term" value="F:translation initiation factor activity"/>
    <property type="evidence" value="ECO:0007669"/>
    <property type="project" value="UniProtKB-UniRule"/>
</dbReference>
<keyword evidence="1" id="KW-0396">Initiation factor</keyword>
<dbReference type="GO" id="GO:0001732">
    <property type="term" value="P:formation of cytoplasmic translation initiation complex"/>
    <property type="evidence" value="ECO:0007669"/>
    <property type="project" value="UniProtKB-UniRule"/>
</dbReference>
<dbReference type="Proteomes" id="UP000274922">
    <property type="component" value="Unassembled WGS sequence"/>
</dbReference>
<comment type="similarity">
    <text evidence="1">Belongs to the eIF-3 subunit K family.</text>
</comment>
<dbReference type="SUPFAM" id="SSF48371">
    <property type="entry name" value="ARM repeat"/>
    <property type="match status" value="1"/>
</dbReference>
<dbReference type="STRING" id="1555241.A0A4P9WXV8"/>
<comment type="subcellular location">
    <subcellularLocation>
        <location evidence="1">Cytoplasm</location>
    </subcellularLocation>
</comment>
<dbReference type="HAMAP" id="MF_03010">
    <property type="entry name" value="eIF3k"/>
    <property type="match status" value="1"/>
</dbReference>
<protein>
    <recommendedName>
        <fullName evidence="1">Eukaryotic translation initiation factor 3 subunit K</fullName>
        <shortName evidence="1">eIF3k</shortName>
    </recommendedName>
    <alternativeName>
        <fullName evidence="1">eIF-3 p25</fullName>
    </alternativeName>
</protein>
<dbReference type="Gene3D" id="1.25.40.250">
    <property type="entry name" value="ARM repeat, domain 1"/>
    <property type="match status" value="1"/>
</dbReference>
<dbReference type="PANTHER" id="PTHR13022:SF0">
    <property type="entry name" value="EUKARYOTIC TRANSLATION INITIATION FACTOR 3 SUBUNIT K"/>
    <property type="match status" value="1"/>
</dbReference>
<keyword evidence="1" id="KW-0963">Cytoplasm</keyword>
<organism evidence="4 6">
    <name type="scientific">Caulochytrium protostelioides</name>
    <dbReference type="NCBI Taxonomy" id="1555241"/>
    <lineage>
        <taxon>Eukaryota</taxon>
        <taxon>Fungi</taxon>
        <taxon>Fungi incertae sedis</taxon>
        <taxon>Chytridiomycota</taxon>
        <taxon>Chytridiomycota incertae sedis</taxon>
        <taxon>Chytridiomycetes</taxon>
        <taxon>Caulochytriales</taxon>
        <taxon>Caulochytriaceae</taxon>
        <taxon>Caulochytrium</taxon>
    </lineage>
</organism>
<reference evidence="4" key="3">
    <citation type="submission" date="2018-08" db="EMBL/GenBank/DDBJ databases">
        <title>Leveraging single-cell genomics to expand the Fungal Tree of Life.</title>
        <authorList>
            <consortium name="DOE Joint Genome Institute"/>
            <person name="Ahrendt S.R."/>
            <person name="Quandt C.A."/>
            <person name="Ciobanu D."/>
            <person name="Clum A."/>
            <person name="Salamov A."/>
            <person name="Andreopoulos B."/>
            <person name="Cheng J.-F."/>
            <person name="Woyke T."/>
            <person name="Pelin A."/>
            <person name="Henrissat B."/>
            <person name="Reynolds N."/>
            <person name="Benny G.L."/>
            <person name="Smith M.E."/>
            <person name="James T.Y."/>
            <person name="Grigoriev I.V."/>
        </authorList>
    </citation>
    <scope>NUCLEOTIDE SEQUENCE</scope>
    <source>
        <strain evidence="4">ATCC 52028</strain>
    </source>
</reference>
<dbReference type="GO" id="GO:0006446">
    <property type="term" value="P:regulation of translational initiation"/>
    <property type="evidence" value="ECO:0007669"/>
    <property type="project" value="InterPro"/>
</dbReference>
<evidence type="ECO:0000313" key="6">
    <source>
        <dbReference type="Proteomes" id="UP000268535"/>
    </source>
</evidence>
<dbReference type="Proteomes" id="UP000268535">
    <property type="component" value="Unassembled WGS sequence"/>
</dbReference>
<accession>A0A4P9WXV8</accession>
<evidence type="ECO:0000259" key="3">
    <source>
        <dbReference type="Pfam" id="PF10075"/>
    </source>
</evidence>
<dbReference type="GO" id="GO:0043022">
    <property type="term" value="F:ribosome binding"/>
    <property type="evidence" value="ECO:0007669"/>
    <property type="project" value="InterPro"/>
</dbReference>
<feature type="domain" description="CSN8/PSMD8/EIF3K" evidence="3">
    <location>
        <begin position="96"/>
        <end position="243"/>
    </location>
</feature>
<dbReference type="InterPro" id="IPR016024">
    <property type="entry name" value="ARM-type_fold"/>
</dbReference>
<sequence>MEYDEERLSQADNQEYNQDDQYEEEAQEPVEPLVPCPPNRPMEIHHIVDTVNRYNHNLIPNLVEYVQDQLVNDHFDRDANLALLKLYQFNPDRADAPVVSAILQLALGALPDVDFSLCLALLSKPMLTDRAVQALCACHAALESAHYKSFWQQWNAKSGPKGSDFVTSEMSAADSESVYEALDARIRRFISGSISLTFQSLAAAHVEEYLALSGADLAQWAETMGWTIADVNGEKTVQIPESAHPAPVIVREQLAITNLTKILSMTA</sequence>
<gene>
    <name evidence="4" type="ORF">CAUPRSCDRAFT_8494</name>
    <name evidence="5" type="ORF">CXG81DRAFT_9415</name>
</gene>
<keyword evidence="7" id="KW-1185">Reference proteome</keyword>
<evidence type="ECO:0000256" key="1">
    <source>
        <dbReference type="HAMAP-Rule" id="MF_03010"/>
    </source>
</evidence>
<evidence type="ECO:0000313" key="5">
    <source>
        <dbReference type="EMBL" id="RKP03576.1"/>
    </source>
</evidence>
<dbReference type="InterPro" id="IPR009374">
    <property type="entry name" value="eIF3k"/>
</dbReference>
<evidence type="ECO:0000256" key="2">
    <source>
        <dbReference type="SAM" id="MobiDB-lite"/>
    </source>
</evidence>
<dbReference type="GO" id="GO:0003723">
    <property type="term" value="F:RNA binding"/>
    <property type="evidence" value="ECO:0007669"/>
    <property type="project" value="UniProtKB-UniRule"/>
</dbReference>